<evidence type="ECO:0000259" key="2">
    <source>
        <dbReference type="Pfam" id="PF09851"/>
    </source>
</evidence>
<gene>
    <name evidence="3" type="ORF">ABB27_05395</name>
</gene>
<dbReference type="EMBL" id="LDJJ01000015">
    <property type="protein sequence ID" value="KRG69704.1"/>
    <property type="molecule type" value="Genomic_DNA"/>
</dbReference>
<keyword evidence="1" id="KW-0812">Transmembrane</keyword>
<dbReference type="InterPro" id="IPR018649">
    <property type="entry name" value="SHOCT"/>
</dbReference>
<evidence type="ECO:0000313" key="3">
    <source>
        <dbReference type="EMBL" id="KRG69704.1"/>
    </source>
</evidence>
<keyword evidence="4" id="KW-1185">Reference proteome</keyword>
<organism evidence="3 4">
    <name type="scientific">Stenotrophomonas terrae</name>
    <dbReference type="NCBI Taxonomy" id="405446"/>
    <lineage>
        <taxon>Bacteria</taxon>
        <taxon>Pseudomonadati</taxon>
        <taxon>Pseudomonadota</taxon>
        <taxon>Gammaproteobacteria</taxon>
        <taxon>Lysobacterales</taxon>
        <taxon>Lysobacteraceae</taxon>
        <taxon>Stenotrophomonas</taxon>
    </lineage>
</organism>
<reference evidence="3 4" key="1">
    <citation type="submission" date="2015-05" db="EMBL/GenBank/DDBJ databases">
        <title>Genome sequencing and analysis of members of genus Stenotrophomonas.</title>
        <authorList>
            <person name="Patil P.P."/>
            <person name="Midha S."/>
            <person name="Patil P.B."/>
        </authorList>
    </citation>
    <scope>NUCLEOTIDE SEQUENCE [LARGE SCALE GENOMIC DNA]</scope>
    <source>
        <strain evidence="3 4">DSM 18941</strain>
    </source>
</reference>
<accession>A0A0R0CX94</accession>
<dbReference type="Proteomes" id="UP000051863">
    <property type="component" value="Unassembled WGS sequence"/>
</dbReference>
<dbReference type="OrthoDB" id="5987806at2"/>
<comment type="caution">
    <text evidence="3">The sequence shown here is derived from an EMBL/GenBank/DDBJ whole genome shotgun (WGS) entry which is preliminary data.</text>
</comment>
<proteinExistence type="predicted"/>
<protein>
    <recommendedName>
        <fullName evidence="2">SHOCT domain-containing protein</fullName>
    </recommendedName>
</protein>
<name>A0A0R0CX94_9GAMM</name>
<dbReference type="PATRIC" id="fig|405446.3.peg.402"/>
<feature type="domain" description="SHOCT" evidence="2">
    <location>
        <begin position="47"/>
        <end position="70"/>
    </location>
</feature>
<evidence type="ECO:0000256" key="1">
    <source>
        <dbReference type="SAM" id="Phobius"/>
    </source>
</evidence>
<sequence>MGMFSIWHWLILLFVFALAASVVGLIVWLLVRASRAPRNPVATAQQRLQQLEQLKAQGLITDEEYAQQRAAVVTRL</sequence>
<evidence type="ECO:0000313" key="4">
    <source>
        <dbReference type="Proteomes" id="UP000051863"/>
    </source>
</evidence>
<dbReference type="AlphaFoldDB" id="A0A0R0CX94"/>
<dbReference type="RefSeq" id="WP_057627207.1">
    <property type="nucleotide sequence ID" value="NZ_LDJJ01000015.1"/>
</dbReference>
<keyword evidence="1" id="KW-1133">Transmembrane helix</keyword>
<dbReference type="Pfam" id="PF09851">
    <property type="entry name" value="SHOCT"/>
    <property type="match status" value="1"/>
</dbReference>
<keyword evidence="1" id="KW-0472">Membrane</keyword>
<feature type="transmembrane region" description="Helical" evidence="1">
    <location>
        <begin position="6"/>
        <end position="31"/>
    </location>
</feature>